<reference evidence="2 3" key="1">
    <citation type="submission" date="2018-01" db="EMBL/GenBank/DDBJ databases">
        <title>Draft genome sequence of Paucibacter aquatile CR182 isolated from freshwater of the Nakdong River.</title>
        <authorList>
            <person name="Choi A."/>
            <person name="Chung E.J."/>
        </authorList>
    </citation>
    <scope>NUCLEOTIDE SEQUENCE [LARGE SCALE GENOMIC DNA]</scope>
    <source>
        <strain evidence="2 3">CR182</strain>
    </source>
</reference>
<dbReference type="RefSeq" id="WP_102766971.1">
    <property type="nucleotide sequence ID" value="NZ_POSP01000003.1"/>
</dbReference>
<organism evidence="2 3">
    <name type="scientific">Kinneretia aquatilis</name>
    <dbReference type="NCBI Taxonomy" id="2070761"/>
    <lineage>
        <taxon>Bacteria</taxon>
        <taxon>Pseudomonadati</taxon>
        <taxon>Pseudomonadota</taxon>
        <taxon>Betaproteobacteria</taxon>
        <taxon>Burkholderiales</taxon>
        <taxon>Sphaerotilaceae</taxon>
        <taxon>Roseateles</taxon>
    </lineage>
</organism>
<feature type="transmembrane region" description="Helical" evidence="1">
    <location>
        <begin position="192"/>
        <end position="218"/>
    </location>
</feature>
<dbReference type="Proteomes" id="UP000235916">
    <property type="component" value="Unassembled WGS sequence"/>
</dbReference>
<gene>
    <name evidence="2" type="ORF">C1O66_05545</name>
</gene>
<accession>A0A2N8KUD0</accession>
<dbReference type="OrthoDB" id="64737at2"/>
<dbReference type="EMBL" id="POSP01000003">
    <property type="protein sequence ID" value="PND37053.1"/>
    <property type="molecule type" value="Genomic_DNA"/>
</dbReference>
<evidence type="ECO:0000256" key="1">
    <source>
        <dbReference type="SAM" id="Phobius"/>
    </source>
</evidence>
<keyword evidence="3" id="KW-1185">Reference proteome</keyword>
<keyword evidence="1" id="KW-1133">Transmembrane helix</keyword>
<sequence length="219" mass="23422">MMRLPRWLQQLRLRPRLLLALGLGLVAGLACPSNWSLSTRLLCGWNAGVWFYLLAVLQMMLAADHEHVQRKSVAQADGVAAVLLLAAAGALASLAAITLELSQPAGPPGATLALALLTVAGSWLLLPVEFALAYASLYHRSTGRDNAPHGLEFPGLDGPPDYTDFMYFAVTLAATSQTSDVAVSARPMRRLVLLHALLSFLFNTGVLALLINILAGMIR</sequence>
<keyword evidence="1" id="KW-0472">Membrane</keyword>
<dbReference type="PROSITE" id="PS51257">
    <property type="entry name" value="PROKAR_LIPOPROTEIN"/>
    <property type="match status" value="1"/>
</dbReference>
<name>A0A2N8KUD0_9BURK</name>
<dbReference type="AlphaFoldDB" id="A0A2N8KUD0"/>
<evidence type="ECO:0000313" key="2">
    <source>
        <dbReference type="EMBL" id="PND37053.1"/>
    </source>
</evidence>
<evidence type="ECO:0000313" key="3">
    <source>
        <dbReference type="Proteomes" id="UP000235916"/>
    </source>
</evidence>
<dbReference type="InterPro" id="IPR009781">
    <property type="entry name" value="DUF1345"/>
</dbReference>
<keyword evidence="1" id="KW-0812">Transmembrane</keyword>
<feature type="transmembrane region" description="Helical" evidence="1">
    <location>
        <begin position="78"/>
        <end position="99"/>
    </location>
</feature>
<dbReference type="Pfam" id="PF07077">
    <property type="entry name" value="DUF1345"/>
    <property type="match status" value="1"/>
</dbReference>
<feature type="transmembrane region" description="Helical" evidence="1">
    <location>
        <begin position="111"/>
        <end position="135"/>
    </location>
</feature>
<comment type="caution">
    <text evidence="2">The sequence shown here is derived from an EMBL/GenBank/DDBJ whole genome shotgun (WGS) entry which is preliminary data.</text>
</comment>
<proteinExistence type="predicted"/>
<protein>
    <submittedName>
        <fullName evidence="2">DUF1345 domain-containing protein</fullName>
    </submittedName>
</protein>